<sequence length="1073" mass="115095">MVQVRQKSPVHGKTTNGNERGQRHHSHQNGYTSRFSEPKAGRTHPIVEHRPGVSAPLIVDVDPSTVLNSGPQPPLQVWRKDTLVVLLPTVLPLVDGGQKDSEEYTEGKGQSPPPSPPSTKNSGLSDVPHTGSGLNQSVANNTGKMVEPKGSKEAEAVEDKKSNSAANKVGLFDNLRQTNATPAARYVPKQEPVYVIQRNPRNRRKTVIAQKQYQAPAEPQNTFSNNNQQRYNKQDGQNGRSNEKAARQANKQPEGPRPNHRSSASAKPTTAFDMESDFPPLAKSSSSSSSNFRASLAGVKSNASDRDLERERTLTQQEFDKLAETPEPSNKPAEPTPPKPASKASSISANNSPRDSVPKALEEETNTLASNGTNAAPGEETVDLLSNISNILEGIVITAENDKPRAQSIQPEAASPTKSPVSQSVRAASHDPKMNLSKSQTPESKHADVLPSSEPTAPKAQATLSPVVQKQTSQTTPKNSPKPKESDTPTKGGKKSPRNGPGTPQKPKDGSTYANKTAVVIEDAVLPEKAKNVTSFEELRDALKKEIGTPEKSKFASSAPITSTVTPATPNATPASPAITPNASTITTVAAPTATTFAPGVSLVNSVVNPVSSSTSSQPLSRVTSLTESVSSTSCVVSSASYTSSTASSTVPRRTTPTRSGGSEPVVISRVNFTRQNSYSPSKRNSRPPRDDRRGPVEESVQPDSRGQSRQGAYRRGPSSNGPGQRHNREHRRSHDNRNGIYPMSQGQPMHLLSMETLYNPAPGYGIYQPPHPQAFRPPPPRPMYPAAPTMPVNPAMQNFQMPPPPFMGHVPQPAPMMPPIQFLQNKVDRSDTSSNSGGSVTVNGPSIARNDPDAVSTHSNESDGVSTPRVHSTLPTVQQPSLLDPRSYLNLQLLPMETITMTSELQVLLRNLLRLHPNEGVFFANIIDSVGRGSRQVRVLLHDNNPFALHGMSIPMYVRPNIDVDSGVANMNHFFAKHDFPENSPPGMLPLINHYPVKSFDLAIPDGFGIANLPSVISNAISLDNGTFQKPQDLPPPPPPPQPPAPANPVISTEAGPSSSEPVPEPSVHPGN</sequence>
<feature type="compositionally biased region" description="Polar residues" evidence="1">
    <location>
        <begin position="702"/>
        <end position="711"/>
    </location>
</feature>
<feature type="compositionally biased region" description="Basic and acidic residues" evidence="1">
    <location>
        <begin position="688"/>
        <end position="697"/>
    </location>
</feature>
<feature type="region of interest" description="Disordered" evidence="1">
    <location>
        <begin position="1"/>
        <end position="51"/>
    </location>
</feature>
<feature type="region of interest" description="Disordered" evidence="1">
    <location>
        <begin position="608"/>
        <end position="747"/>
    </location>
</feature>
<feature type="compositionally biased region" description="Low complexity" evidence="1">
    <location>
        <begin position="562"/>
        <end position="581"/>
    </location>
</feature>
<dbReference type="PANTHER" id="PTHR48125">
    <property type="entry name" value="LP07818P1"/>
    <property type="match status" value="1"/>
</dbReference>
<feature type="compositionally biased region" description="Basic and acidic residues" evidence="1">
    <location>
        <begin position="545"/>
        <end position="554"/>
    </location>
</feature>
<feature type="compositionally biased region" description="Polar residues" evidence="1">
    <location>
        <begin position="416"/>
        <end position="426"/>
    </location>
</feature>
<feature type="compositionally biased region" description="Pro residues" evidence="1">
    <location>
        <begin position="1034"/>
        <end position="1048"/>
    </location>
</feature>
<feature type="compositionally biased region" description="Low complexity" evidence="1">
    <location>
        <begin position="608"/>
        <end position="663"/>
    </location>
</feature>
<feature type="compositionally biased region" description="Low complexity" evidence="1">
    <location>
        <begin position="341"/>
        <end position="353"/>
    </location>
</feature>
<feature type="compositionally biased region" description="Pro residues" evidence="1">
    <location>
        <begin position="1064"/>
        <end position="1073"/>
    </location>
</feature>
<reference evidence="3" key="2">
    <citation type="submission" date="2020-10" db="UniProtKB">
        <authorList>
            <consortium name="WormBaseParasite"/>
        </authorList>
    </citation>
    <scope>IDENTIFICATION</scope>
</reference>
<dbReference type="PANTHER" id="PTHR48125:SF10">
    <property type="entry name" value="OS12G0136300 PROTEIN"/>
    <property type="match status" value="1"/>
</dbReference>
<feature type="compositionally biased region" description="Basic residues" evidence="1">
    <location>
        <begin position="726"/>
        <end position="735"/>
    </location>
</feature>
<feature type="compositionally biased region" description="Low complexity" evidence="1">
    <location>
        <begin position="833"/>
        <end position="845"/>
    </location>
</feature>
<feature type="region of interest" description="Disordered" evidence="1">
    <location>
        <begin position="212"/>
        <end position="381"/>
    </location>
</feature>
<feature type="compositionally biased region" description="Polar residues" evidence="1">
    <location>
        <begin position="462"/>
        <end position="479"/>
    </location>
</feature>
<reference evidence="2" key="1">
    <citation type="journal article" date="2013" name="Genetics">
        <title>The draft genome and transcriptome of Panagrellus redivivus are shaped by the harsh demands of a free-living lifestyle.</title>
        <authorList>
            <person name="Srinivasan J."/>
            <person name="Dillman A.R."/>
            <person name="Macchietto M.G."/>
            <person name="Heikkinen L."/>
            <person name="Lakso M."/>
            <person name="Fracchia K.M."/>
            <person name="Antoshechkin I."/>
            <person name="Mortazavi A."/>
            <person name="Wong G."/>
            <person name="Sternberg P.W."/>
        </authorList>
    </citation>
    <scope>NUCLEOTIDE SEQUENCE [LARGE SCALE GENOMIC DNA]</scope>
    <source>
        <strain evidence="2">MT8872</strain>
    </source>
</reference>
<name>A0A7E4W0Q9_PANRE</name>
<feature type="compositionally biased region" description="Basic and acidic residues" evidence="1">
    <location>
        <begin position="97"/>
        <end position="106"/>
    </location>
</feature>
<feature type="compositionally biased region" description="Polar residues" evidence="1">
    <location>
        <begin position="671"/>
        <end position="683"/>
    </location>
</feature>
<feature type="compositionally biased region" description="Polar residues" evidence="1">
    <location>
        <begin position="132"/>
        <end position="143"/>
    </location>
</feature>
<feature type="compositionally biased region" description="Basic and acidic residues" evidence="1">
    <location>
        <begin position="146"/>
        <end position="162"/>
    </location>
</feature>
<keyword evidence="2" id="KW-1185">Reference proteome</keyword>
<feature type="compositionally biased region" description="Basic and acidic residues" evidence="1">
    <location>
        <begin position="303"/>
        <end position="324"/>
    </location>
</feature>
<feature type="compositionally biased region" description="Polar residues" evidence="1">
    <location>
        <begin position="857"/>
        <end position="879"/>
    </location>
</feature>
<organism evidence="2 3">
    <name type="scientific">Panagrellus redivivus</name>
    <name type="common">Microworm</name>
    <dbReference type="NCBI Taxonomy" id="6233"/>
    <lineage>
        <taxon>Eukaryota</taxon>
        <taxon>Metazoa</taxon>
        <taxon>Ecdysozoa</taxon>
        <taxon>Nematoda</taxon>
        <taxon>Chromadorea</taxon>
        <taxon>Rhabditida</taxon>
        <taxon>Tylenchina</taxon>
        <taxon>Panagrolaimomorpha</taxon>
        <taxon>Panagrolaimoidea</taxon>
        <taxon>Panagrolaimidae</taxon>
        <taxon>Panagrellus</taxon>
    </lineage>
</organism>
<proteinExistence type="predicted"/>
<feature type="region of interest" description="Disordered" evidence="1">
    <location>
        <begin position="94"/>
        <end position="163"/>
    </location>
</feature>
<accession>A0A7E4W0Q9</accession>
<dbReference type="WBParaSite" id="Pan_g5512.t1">
    <property type="protein sequence ID" value="Pan_g5512.t1"/>
    <property type="gene ID" value="Pan_g5512"/>
</dbReference>
<protein>
    <submittedName>
        <fullName evidence="3">Microtubule-associated protein</fullName>
    </submittedName>
</protein>
<feature type="compositionally biased region" description="Polar residues" evidence="1">
    <location>
        <begin position="212"/>
        <end position="240"/>
    </location>
</feature>
<feature type="region of interest" description="Disordered" evidence="1">
    <location>
        <begin position="402"/>
        <end position="515"/>
    </location>
</feature>
<dbReference type="AlphaFoldDB" id="A0A7E4W0Q9"/>
<evidence type="ECO:0000256" key="1">
    <source>
        <dbReference type="SAM" id="MobiDB-lite"/>
    </source>
</evidence>
<evidence type="ECO:0000313" key="3">
    <source>
        <dbReference type="WBParaSite" id="Pan_g5512.t1"/>
    </source>
</evidence>
<feature type="region of interest" description="Disordered" evidence="1">
    <location>
        <begin position="1026"/>
        <end position="1073"/>
    </location>
</feature>
<feature type="region of interest" description="Disordered" evidence="1">
    <location>
        <begin position="828"/>
        <end position="879"/>
    </location>
</feature>
<feature type="region of interest" description="Disordered" evidence="1">
    <location>
        <begin position="545"/>
        <end position="581"/>
    </location>
</feature>
<feature type="compositionally biased region" description="Basic and acidic residues" evidence="1">
    <location>
        <begin position="36"/>
        <end position="51"/>
    </location>
</feature>
<evidence type="ECO:0000313" key="2">
    <source>
        <dbReference type="Proteomes" id="UP000492821"/>
    </source>
</evidence>
<dbReference type="Proteomes" id="UP000492821">
    <property type="component" value="Unassembled WGS sequence"/>
</dbReference>